<dbReference type="SUPFAM" id="SSF56973">
    <property type="entry name" value="Aerolisin/ETX pore-forming domain"/>
    <property type="match status" value="1"/>
</dbReference>
<dbReference type="EMBL" id="JAQRFI010000002">
    <property type="protein sequence ID" value="MDC9588064.1"/>
    <property type="molecule type" value="Genomic_DNA"/>
</dbReference>
<evidence type="ECO:0000313" key="1">
    <source>
        <dbReference type="EMBL" id="MDC9588064.1"/>
    </source>
</evidence>
<dbReference type="Proteomes" id="UP001217178">
    <property type="component" value="Unassembled WGS sequence"/>
</dbReference>
<sequence>MKDIHELANIYAKYLAAQKGQKVYSVETWNYNNTPKLAPYKSDQVRVEANEDMQWEFYDVKEYEFKFAEYDWYNHTSEVIEKRLKYEKSQIESATWSVRSPIKVDIDFQLKVLFPFISEDREKLSTSIKVGDNSSKTVTNTWRYQEDRMLKVKPHTHSWGYKHLLMKRGTAYWTQSCQYIGAAGILLLDGNKLRLHIVYLGEIFNRIKYDMHESSLLEGYKSTSRSDVILANVSGSLDYNYFIKFNEYAYEKPLDN</sequence>
<comment type="caution">
    <text evidence="1">The sequence shown here is derived from an EMBL/GenBank/DDBJ whole genome shotgun (WGS) entry which is preliminary data.</text>
</comment>
<accession>A0ABT5LAM6</accession>
<evidence type="ECO:0008006" key="3">
    <source>
        <dbReference type="Google" id="ProtNLM"/>
    </source>
</evidence>
<protein>
    <recommendedName>
        <fullName evidence="3">Cytotoxin</fullName>
    </recommendedName>
</protein>
<organism evidence="1 2">
    <name type="scientific">Xenorhabdus yunnanensis</name>
    <dbReference type="NCBI Taxonomy" id="3025878"/>
    <lineage>
        <taxon>Bacteria</taxon>
        <taxon>Pseudomonadati</taxon>
        <taxon>Pseudomonadota</taxon>
        <taxon>Gammaproteobacteria</taxon>
        <taxon>Enterobacterales</taxon>
        <taxon>Morganellaceae</taxon>
        <taxon>Xenorhabdus</taxon>
    </lineage>
</organism>
<dbReference type="RefSeq" id="WP_273553440.1">
    <property type="nucleotide sequence ID" value="NZ_JAQRFI010000002.1"/>
</dbReference>
<proteinExistence type="predicted"/>
<reference evidence="1 2" key="1">
    <citation type="submission" date="2023-02" db="EMBL/GenBank/DDBJ databases">
        <title>Entomopathogenic bacteria.</title>
        <authorList>
            <person name="Machado R.A."/>
        </authorList>
    </citation>
    <scope>NUCLEOTIDE SEQUENCE [LARGE SCALE GENOMIC DNA]</scope>
    <source>
        <strain evidence="1 2">XENO-10</strain>
    </source>
</reference>
<dbReference type="Gene3D" id="2.170.15.10">
    <property type="entry name" value="Proaerolysin, chain A, domain 3"/>
    <property type="match status" value="1"/>
</dbReference>
<name>A0ABT5LAM6_9GAMM</name>
<keyword evidence="2" id="KW-1185">Reference proteome</keyword>
<evidence type="ECO:0000313" key="2">
    <source>
        <dbReference type="Proteomes" id="UP001217178"/>
    </source>
</evidence>
<gene>
    <name evidence="1" type="ORF">PSI23_01735</name>
</gene>